<reference evidence="2 3" key="1">
    <citation type="submission" date="2023-11" db="EMBL/GenBank/DDBJ databases">
        <title>Lentzea sokolovensis, sp. nov., Lentzea kristufkii, sp. nov., and Lentzea miocenensis, sp. nov., rare actinobacteria from Sokolov Coal Basin, Miocene lacustrine sediment, Czech Republic.</title>
        <authorList>
            <person name="Lara A."/>
            <person name="Kotroba L."/>
            <person name="Nouioui I."/>
            <person name="Neumann-Schaal M."/>
            <person name="Mast Y."/>
            <person name="Chronakova A."/>
        </authorList>
    </citation>
    <scope>NUCLEOTIDE SEQUENCE [LARGE SCALE GENOMIC DNA]</scope>
    <source>
        <strain evidence="2 3">BCCO 10_0061</strain>
    </source>
</reference>
<gene>
    <name evidence="2" type="ORF">SK854_36590</name>
</gene>
<dbReference type="InterPro" id="IPR021708">
    <property type="entry name" value="DUF3291"/>
</dbReference>
<proteinExistence type="predicted"/>
<evidence type="ECO:0000259" key="1">
    <source>
        <dbReference type="Pfam" id="PF11695"/>
    </source>
</evidence>
<dbReference type="InterPro" id="IPR011008">
    <property type="entry name" value="Dimeric_a/b-barrel"/>
</dbReference>
<feature type="domain" description="DUF3291" evidence="1">
    <location>
        <begin position="6"/>
        <end position="143"/>
    </location>
</feature>
<reference evidence="2 3" key="2">
    <citation type="submission" date="2023-11" db="EMBL/GenBank/DDBJ databases">
        <authorList>
            <person name="Lara A.C."/>
            <person name="Chronakova A."/>
        </authorList>
    </citation>
    <scope>NUCLEOTIDE SEQUENCE [LARGE SCALE GENOMIC DNA]</scope>
    <source>
        <strain evidence="2 3">BCCO 10_0061</strain>
    </source>
</reference>
<evidence type="ECO:0000313" key="2">
    <source>
        <dbReference type="EMBL" id="MDX8147677.1"/>
    </source>
</evidence>
<dbReference type="SUPFAM" id="SSF54909">
    <property type="entry name" value="Dimeric alpha+beta barrel"/>
    <property type="match status" value="1"/>
</dbReference>
<dbReference type="Proteomes" id="UP001285352">
    <property type="component" value="Unassembled WGS sequence"/>
</dbReference>
<accession>A0ABU4V8J2</accession>
<comment type="caution">
    <text evidence="2">The sequence shown here is derived from an EMBL/GenBank/DDBJ whole genome shotgun (WGS) entry which is preliminary data.</text>
</comment>
<name>A0ABU4V8J2_9PSEU</name>
<organism evidence="2 3">
    <name type="scientific">Lentzea sokolovensis</name>
    <dbReference type="NCBI Taxonomy" id="3095429"/>
    <lineage>
        <taxon>Bacteria</taxon>
        <taxon>Bacillati</taxon>
        <taxon>Actinomycetota</taxon>
        <taxon>Actinomycetes</taxon>
        <taxon>Pseudonocardiales</taxon>
        <taxon>Pseudonocardiaceae</taxon>
        <taxon>Lentzea</taxon>
    </lineage>
</organism>
<dbReference type="RefSeq" id="WP_319979721.1">
    <property type="nucleotide sequence ID" value="NZ_JAXAVU010000014.1"/>
</dbReference>
<keyword evidence="3" id="KW-1185">Reference proteome</keyword>
<sequence length="152" mass="17585">MEAFHLAQANISTGRWAFDHWRMRGFVSRVEAINDLARQAPGFVWRPTSERMMDDLSRLGRDPMLEAYNLSVWESVEALWAYAFSGVHLEAVKRSKQWFEPESALDVMWWIPAGHRPTTEEGLAKLDLVRRNGPTAEGFTFRKRFPPAHLGR</sequence>
<dbReference type="EMBL" id="JAXAVU010000014">
    <property type="protein sequence ID" value="MDX8147677.1"/>
    <property type="molecule type" value="Genomic_DNA"/>
</dbReference>
<evidence type="ECO:0000313" key="3">
    <source>
        <dbReference type="Proteomes" id="UP001285352"/>
    </source>
</evidence>
<dbReference type="Pfam" id="PF11695">
    <property type="entry name" value="DUF3291"/>
    <property type="match status" value="1"/>
</dbReference>
<protein>
    <submittedName>
        <fullName evidence="2">DUF3291 domain-containing protein</fullName>
    </submittedName>
</protein>